<feature type="domain" description="IFT122 first beta-propeller" evidence="9">
    <location>
        <begin position="19"/>
        <end position="182"/>
    </location>
</feature>
<dbReference type="PANTHER" id="PTHR12764:SF4">
    <property type="entry name" value="INTRAFLAGELLAR TRANSPORT PROTEIN 122 HOMOLOG"/>
    <property type="match status" value="1"/>
</dbReference>
<keyword evidence="4" id="KW-0677">Repeat</keyword>
<dbReference type="GO" id="GO:0030991">
    <property type="term" value="C:intraciliary transport particle A"/>
    <property type="evidence" value="ECO:0007669"/>
    <property type="project" value="TreeGrafter"/>
</dbReference>
<dbReference type="InterPro" id="IPR039857">
    <property type="entry name" value="Ift122/121"/>
</dbReference>
<dbReference type="InterPro" id="IPR057411">
    <property type="entry name" value="TPR_IFT122"/>
</dbReference>
<dbReference type="WBParaSite" id="MCU_006589-RB">
    <property type="protein sequence ID" value="MCU_006589-RB"/>
    <property type="gene ID" value="MCU_006589"/>
</dbReference>
<evidence type="ECO:0000256" key="5">
    <source>
        <dbReference type="ARBA" id="ARBA00023069"/>
    </source>
</evidence>
<dbReference type="PROSITE" id="PS50294">
    <property type="entry name" value="WD_REPEATS_REGION"/>
    <property type="match status" value="1"/>
</dbReference>
<evidence type="ECO:0000256" key="2">
    <source>
        <dbReference type="ARBA" id="ARBA00019442"/>
    </source>
</evidence>
<accession>A0A5K3F9D7</accession>
<evidence type="ECO:0000259" key="9">
    <source>
        <dbReference type="Pfam" id="PF23381"/>
    </source>
</evidence>
<keyword evidence="3 7" id="KW-0853">WD repeat</keyword>
<dbReference type="Pfam" id="PF25143">
    <property type="entry name" value="Zn_ribbon_IFT122_C"/>
    <property type="match status" value="1"/>
</dbReference>
<dbReference type="SUPFAM" id="SSF50978">
    <property type="entry name" value="WD40 repeat-like"/>
    <property type="match status" value="2"/>
</dbReference>
<dbReference type="Pfam" id="PF25144">
    <property type="entry name" value="Zn_ribbon_IFT122"/>
    <property type="match status" value="1"/>
</dbReference>
<evidence type="ECO:0000256" key="6">
    <source>
        <dbReference type="ARBA" id="ARBA00023273"/>
    </source>
</evidence>
<evidence type="ECO:0000256" key="7">
    <source>
        <dbReference type="PROSITE-ProRule" id="PRU00221"/>
    </source>
</evidence>
<dbReference type="Gene3D" id="2.130.10.10">
    <property type="entry name" value="YVTN repeat-like/Quinoprotein amine dehydrogenase"/>
    <property type="match status" value="3"/>
</dbReference>
<dbReference type="Pfam" id="PF25295">
    <property type="entry name" value="TPR_IFT122"/>
    <property type="match status" value="1"/>
</dbReference>
<dbReference type="GO" id="GO:0097730">
    <property type="term" value="C:non-motile cilium"/>
    <property type="evidence" value="ECO:0007669"/>
    <property type="project" value="TreeGrafter"/>
</dbReference>
<sequence>MECVTNWSFKAKAKTEVPTSCVWDLCFSPDGKKIIAGVGNHVLVYRSECGTLLRSLKGHKDTSLCVNYSSEGSYFASGGADNTVIVWRSVNYEGVIKYTHNGSIRSVSFNPKAVLLASCATDDFGLWAPDQKSVRRTKLPSKPLCLRWTTDGNLLAVGMQNGCVTIRKQDGGELISIERGDGIAILDLEWTYLNLEKTEIFGVCDSSERLSLYQLTGKQLLQTCGSLTSKLALTQKSVKGPVGTKCGKDRYLGFIPMCMNWIGDSSEYLAICGQNQKINLYSYEGCQIGHLTEEKSWILSCKKHPQEKQLVIGCQDGTIRSMQYFTPIVHSFYKDRYAFRDIITDVIIQHLVTEQKARIKCRDVVKKIAIFKNRLAIQLSDRVLIYDSAADDPFDMHYHIKEKVMLKFNCQVLLVASQHIIYCQDCKITCVNFQGQMEHFWCLDSSAQCIQQNGGPDGNESLTIGTTNGQVFKLNLNSAFPILLTKIDTKVSFIDLSSDRDKIAVIDCNNTLTVHSLQTKEILLREANITSAAWNQVINDLLCYTSKDTLHIVTVDYTCHQQPIEGVVVGFNGSSVYCLSSQFVRRIEVQLAQAMYYYLDAGRLKEAYQMARLGVSETDWRKLGNAALLNMELQIARSVFVYLGDYFYLTYIQQLEERQRHGSVQPPDSLMTSTEKLLIEAELACFQGDYKEAAKTFKKANHVERVVGLYTDLRRFTEAKEIMISASGDAESKNGECDFYSEEATRGLLAKHAEWARATKDHRTAATMFIEAGNYGAAIELAAEHGWVDVLLELSRKVDKGDRIHLDLCAKHLAKLGECAFAADCYARIGDVESQLDILIRAAKWDESLSLVQGNPEYTRKVYLPYAQWLAENDSFEEAQAAFARAGLANETVRFLEELASCAVSEFRFDDASWYYWKLSKQCAEVAKGSQDQHTKREYLRRFKDCAKRADVYYVYNNIYRYMKDPFATHVPEAYFNMARYLLQRLGKDDFDGISKVFVLFTLAKHSKNLGAFKLARYAFDRLQTFHIKQPLRRLIELQSLAIKNTPVQDSEDIIVVCFRCSATNSTLQSDGRCTNCKAPFVYSFLYFDILPLVEFVPDPELTAEEVIDCIRSDPITQHSAESESSPGNINRLTPDFDPFAEKLSSFNISSTEYQPVVLDATTLKAIPSAEIIILEADYPLRKRFFKNVLPEVGVTWCRSCNKIFQKEDYQLIYLQRHQCPFCKFFMED</sequence>
<dbReference type="PROSITE" id="PS50082">
    <property type="entry name" value="WD_REPEATS_2"/>
    <property type="match status" value="1"/>
</dbReference>
<evidence type="ECO:0000313" key="12">
    <source>
        <dbReference type="WBParaSite" id="MCU_006589-RB"/>
    </source>
</evidence>
<dbReference type="InterPro" id="IPR056152">
    <property type="entry name" value="Beta-prop_IFT122_2nd"/>
</dbReference>
<dbReference type="Gene3D" id="1.25.40.470">
    <property type="match status" value="2"/>
</dbReference>
<comment type="subcellular location">
    <subcellularLocation>
        <location evidence="1">Cell projection</location>
        <location evidence="1">Cilium</location>
    </subcellularLocation>
</comment>
<feature type="domain" description="IFT122 second beta-propeller" evidence="8">
    <location>
        <begin position="330"/>
        <end position="582"/>
    </location>
</feature>
<dbReference type="GO" id="GO:1905515">
    <property type="term" value="P:non-motile cilium assembly"/>
    <property type="evidence" value="ECO:0007669"/>
    <property type="project" value="TreeGrafter"/>
</dbReference>
<name>A0A5K3F9D7_MESCO</name>
<dbReference type="InterPro" id="IPR056153">
    <property type="entry name" value="Beta-prop_IFT122_1st"/>
</dbReference>
<evidence type="ECO:0000259" key="10">
    <source>
        <dbReference type="Pfam" id="PF25144"/>
    </source>
</evidence>
<evidence type="ECO:0000256" key="1">
    <source>
        <dbReference type="ARBA" id="ARBA00004138"/>
    </source>
</evidence>
<feature type="domain" description="IFT122 zinc ribbon" evidence="10">
    <location>
        <begin position="1051"/>
        <end position="1094"/>
    </location>
</feature>
<evidence type="ECO:0000259" key="8">
    <source>
        <dbReference type="Pfam" id="PF23377"/>
    </source>
</evidence>
<reference evidence="12" key="1">
    <citation type="submission" date="2019-11" db="UniProtKB">
        <authorList>
            <consortium name="WormBaseParasite"/>
        </authorList>
    </citation>
    <scope>IDENTIFICATION</scope>
</reference>
<protein>
    <recommendedName>
        <fullName evidence="2">Intraflagellar transport protein 122 homolog</fullName>
    </recommendedName>
</protein>
<proteinExistence type="predicted"/>
<dbReference type="InterPro" id="IPR056838">
    <property type="entry name" value="Zn_ribbon_IFT122"/>
</dbReference>
<dbReference type="SMART" id="SM00320">
    <property type="entry name" value="WD40"/>
    <property type="match status" value="6"/>
</dbReference>
<evidence type="ECO:0000259" key="11">
    <source>
        <dbReference type="Pfam" id="PF25295"/>
    </source>
</evidence>
<dbReference type="InterPro" id="IPR001680">
    <property type="entry name" value="WD40_rpt"/>
</dbReference>
<organism evidence="12">
    <name type="scientific">Mesocestoides corti</name>
    <name type="common">Flatworm</name>
    <dbReference type="NCBI Taxonomy" id="53468"/>
    <lineage>
        <taxon>Eukaryota</taxon>
        <taxon>Metazoa</taxon>
        <taxon>Spiralia</taxon>
        <taxon>Lophotrochozoa</taxon>
        <taxon>Platyhelminthes</taxon>
        <taxon>Cestoda</taxon>
        <taxon>Eucestoda</taxon>
        <taxon>Cyclophyllidea</taxon>
        <taxon>Mesocestoididae</taxon>
        <taxon>Mesocestoides</taxon>
    </lineage>
</organism>
<dbReference type="Pfam" id="PF23381">
    <property type="entry name" value="Beta-prop_IFT122_1st"/>
    <property type="match status" value="1"/>
</dbReference>
<feature type="repeat" description="WD" evidence="7">
    <location>
        <begin position="56"/>
        <end position="87"/>
    </location>
</feature>
<dbReference type="GO" id="GO:0035721">
    <property type="term" value="P:intraciliary retrograde transport"/>
    <property type="evidence" value="ECO:0007669"/>
    <property type="project" value="TreeGrafter"/>
</dbReference>
<dbReference type="AlphaFoldDB" id="A0A5K3F9D7"/>
<dbReference type="Pfam" id="PF23377">
    <property type="entry name" value="Beta-prop_IFT122_2nd"/>
    <property type="match status" value="1"/>
</dbReference>
<dbReference type="InterPro" id="IPR015943">
    <property type="entry name" value="WD40/YVTN_repeat-like_dom_sf"/>
</dbReference>
<evidence type="ECO:0000256" key="4">
    <source>
        <dbReference type="ARBA" id="ARBA00022737"/>
    </source>
</evidence>
<feature type="domain" description="Intraflagellar transport protein 122 homolog TPR" evidence="11">
    <location>
        <begin position="594"/>
        <end position="998"/>
    </location>
</feature>
<dbReference type="InterPro" id="IPR036322">
    <property type="entry name" value="WD40_repeat_dom_sf"/>
</dbReference>
<dbReference type="GO" id="GO:0061512">
    <property type="term" value="P:protein localization to cilium"/>
    <property type="evidence" value="ECO:0007669"/>
    <property type="project" value="TreeGrafter"/>
</dbReference>
<dbReference type="PANTHER" id="PTHR12764">
    <property type="entry name" value="WD REPEAT DOMAIN-RELATED"/>
    <property type="match status" value="1"/>
</dbReference>
<keyword evidence="6" id="KW-0966">Cell projection</keyword>
<evidence type="ECO:0000256" key="3">
    <source>
        <dbReference type="ARBA" id="ARBA00022574"/>
    </source>
</evidence>
<keyword evidence="5" id="KW-0969">Cilium</keyword>